<organism evidence="1 2">
    <name type="scientific">Meloidogyne enterolobii</name>
    <name type="common">Root-knot nematode worm</name>
    <name type="synonym">Meloidogyne mayaguensis</name>
    <dbReference type="NCBI Taxonomy" id="390850"/>
    <lineage>
        <taxon>Eukaryota</taxon>
        <taxon>Metazoa</taxon>
        <taxon>Ecdysozoa</taxon>
        <taxon>Nematoda</taxon>
        <taxon>Chromadorea</taxon>
        <taxon>Rhabditida</taxon>
        <taxon>Tylenchina</taxon>
        <taxon>Tylenchomorpha</taxon>
        <taxon>Tylenchoidea</taxon>
        <taxon>Meloidogynidae</taxon>
        <taxon>Meloidogyninae</taxon>
        <taxon>Meloidogyne</taxon>
    </lineage>
</organism>
<evidence type="ECO:0000313" key="2">
    <source>
        <dbReference type="Proteomes" id="UP001497535"/>
    </source>
</evidence>
<gene>
    <name evidence="1" type="ORF">MENTE1834_LOCUS33366</name>
</gene>
<dbReference type="Proteomes" id="UP001497535">
    <property type="component" value="Unassembled WGS sequence"/>
</dbReference>
<accession>A0ACB1A3K0</accession>
<proteinExistence type="predicted"/>
<sequence length="266" mass="30853">MPLPVLARKMQKLASQQLHQLKQLLTGRGFIKFKRLYKIKGELGQGGFGIVYKGVRLSDMLPVAVKFIERRHVREWGRLAEQRVPMEICMLTRCNQLSGVITLLDWFSLPEGYLLVMERPTPCIDLFDFIQQQKYLDESLAKYLFSQIVKTILDCSKLLVLHRDIKDENILLELNTGRIKLIDFGAATLLKKSRYQDFQSTRLYCPPEWFLHSLYLGQEATVWSLGVLLYNMLNGRLPFLNERDICTSHLLGPLPFYVPVSRGIEF</sequence>
<dbReference type="EMBL" id="CAVMJV010000058">
    <property type="protein sequence ID" value="CAK5085895.1"/>
    <property type="molecule type" value="Genomic_DNA"/>
</dbReference>
<reference evidence="1" key="1">
    <citation type="submission" date="2023-11" db="EMBL/GenBank/DDBJ databases">
        <authorList>
            <person name="Poullet M."/>
        </authorList>
    </citation>
    <scope>NUCLEOTIDE SEQUENCE</scope>
    <source>
        <strain evidence="1">E1834</strain>
    </source>
</reference>
<protein>
    <submittedName>
        <fullName evidence="1">Uncharacterized protein</fullName>
    </submittedName>
</protein>
<name>A0ACB1A3K0_MELEN</name>
<comment type="caution">
    <text evidence="1">The sequence shown here is derived from an EMBL/GenBank/DDBJ whole genome shotgun (WGS) entry which is preliminary data.</text>
</comment>
<evidence type="ECO:0000313" key="1">
    <source>
        <dbReference type="EMBL" id="CAK5085895.1"/>
    </source>
</evidence>
<keyword evidence="2" id="KW-1185">Reference proteome</keyword>